<dbReference type="NCBIfam" id="NF045726">
    <property type="entry name" value="XXplasma_LP"/>
    <property type="match status" value="1"/>
</dbReference>
<proteinExistence type="predicted"/>
<dbReference type="InterPro" id="IPR054816">
    <property type="entry name" value="Lipoprotein_mollicutes-type_CS"/>
</dbReference>
<gene>
    <name evidence="1" type="ORF">STAIW_v1c07120</name>
</gene>
<name>S5LXI6_9MOLU</name>
<dbReference type="KEGG" id="stai:STAIW_v1c07120"/>
<dbReference type="AlphaFoldDB" id="S5LXI6"/>
<evidence type="ECO:0000313" key="1">
    <source>
        <dbReference type="EMBL" id="AGR41326.1"/>
    </source>
</evidence>
<dbReference type="Proteomes" id="UP000014984">
    <property type="component" value="Chromosome"/>
</dbReference>
<evidence type="ECO:0000313" key="2">
    <source>
        <dbReference type="Proteomes" id="UP000014984"/>
    </source>
</evidence>
<evidence type="ECO:0008006" key="3">
    <source>
        <dbReference type="Google" id="ProtNLM"/>
    </source>
</evidence>
<dbReference type="NCBIfam" id="NF038029">
    <property type="entry name" value="LP_plasma"/>
    <property type="match status" value="1"/>
</dbReference>
<accession>S5LXI6</accession>
<dbReference type="HOGENOM" id="CLU_3348794_0_0_14"/>
<organism evidence="1 2">
    <name type="scientific">Spiroplasma taiwanense CT-1</name>
    <dbReference type="NCBI Taxonomy" id="1276220"/>
    <lineage>
        <taxon>Bacteria</taxon>
        <taxon>Bacillati</taxon>
        <taxon>Mycoplasmatota</taxon>
        <taxon>Mollicutes</taxon>
        <taxon>Entomoplasmatales</taxon>
        <taxon>Spiroplasmataceae</taxon>
        <taxon>Spiroplasma</taxon>
    </lineage>
</organism>
<dbReference type="PATRIC" id="fig|1276220.3.peg.726"/>
<sequence>MKKLITIMTMFSLTATPVLSVVSCNEREAPNMGTFII</sequence>
<dbReference type="EMBL" id="CP005074">
    <property type="protein sequence ID" value="AGR41326.1"/>
    <property type="molecule type" value="Genomic_DNA"/>
</dbReference>
<dbReference type="RefSeq" id="WP_020834465.1">
    <property type="nucleotide sequence ID" value="NC_021846.1"/>
</dbReference>
<reference evidence="1 2" key="1">
    <citation type="journal article" date="2013" name="Genome Biol. Evol.">
        <title>Comparison of metabolic capacities and inference of gene content evolution in mosquito-associated Spiroplasma diminutum and S. taiwanense.</title>
        <authorList>
            <person name="Lo W.S."/>
            <person name="Ku C."/>
            <person name="Chen L.L."/>
            <person name="Chang T.H."/>
            <person name="Kuo C.H."/>
        </authorList>
    </citation>
    <scope>NUCLEOTIDE SEQUENCE [LARGE SCALE GENOMIC DNA]</scope>
    <source>
        <strain evidence="1">CT-1</strain>
    </source>
</reference>
<keyword evidence="2" id="KW-1185">Reference proteome</keyword>
<dbReference type="PROSITE" id="PS51257">
    <property type="entry name" value="PROKAR_LIPOPROTEIN"/>
    <property type="match status" value="1"/>
</dbReference>
<protein>
    <recommendedName>
        <fullName evidence="3">Lipoprotein</fullName>
    </recommendedName>
</protein>